<organism evidence="1">
    <name type="scientific">Chromera velia CCMP2878</name>
    <dbReference type="NCBI Taxonomy" id="1169474"/>
    <lineage>
        <taxon>Eukaryota</taxon>
        <taxon>Sar</taxon>
        <taxon>Alveolata</taxon>
        <taxon>Colpodellida</taxon>
        <taxon>Chromeraceae</taxon>
        <taxon>Chromera</taxon>
    </lineage>
</organism>
<evidence type="ECO:0000313" key="1">
    <source>
        <dbReference type="EMBL" id="CEM17919.1"/>
    </source>
</evidence>
<reference evidence="1" key="1">
    <citation type="submission" date="2014-11" db="EMBL/GenBank/DDBJ databases">
        <authorList>
            <person name="Otto D Thomas"/>
            <person name="Naeem Raeece"/>
        </authorList>
    </citation>
    <scope>NUCLEOTIDE SEQUENCE</scope>
</reference>
<dbReference type="EMBL" id="CDMZ01000613">
    <property type="protein sequence ID" value="CEM17919.1"/>
    <property type="molecule type" value="Genomic_DNA"/>
</dbReference>
<dbReference type="VEuPathDB" id="CryptoDB:Cvel_18633"/>
<protein>
    <submittedName>
        <fullName evidence="1">Uncharacterized protein</fullName>
    </submittedName>
</protein>
<accession>A0A0G4FTD2</accession>
<name>A0A0G4FTD2_9ALVE</name>
<dbReference type="AlphaFoldDB" id="A0A0G4FTD2"/>
<gene>
    <name evidence="1" type="ORF">Cvel_18633</name>
</gene>
<proteinExistence type="predicted"/>
<sequence length="139" mass="15152">MVPDELAKTGDGGQSSFLAVKVSDAEGNFVRCCCEVSFTEYVSDTQCDRGGYYCYKRENTYNGKCYPTPLGGLGFCGSGSVERKLRNSSSCETQTEKTAGRKYWDSTTCQNMIGSYSLNGLKKSCHGPGGKKYNVYKTG</sequence>